<proteinExistence type="predicted"/>
<reference evidence="2 3" key="1">
    <citation type="submission" date="2013-11" db="EMBL/GenBank/DDBJ databases">
        <title>Opisthorchis viverrini - life in the bile duct.</title>
        <authorList>
            <person name="Young N.D."/>
            <person name="Nagarajan N."/>
            <person name="Lin S.J."/>
            <person name="Korhonen P.K."/>
            <person name="Jex A.R."/>
            <person name="Hall R.S."/>
            <person name="Safavi-Hemami H."/>
            <person name="Kaewkong W."/>
            <person name="Bertrand D."/>
            <person name="Gao S."/>
            <person name="Seet Q."/>
            <person name="Wongkham S."/>
            <person name="Teh B.T."/>
            <person name="Wongkham C."/>
            <person name="Intapan P.M."/>
            <person name="Maleewong W."/>
            <person name="Yang X."/>
            <person name="Hu M."/>
            <person name="Wang Z."/>
            <person name="Hofmann A."/>
            <person name="Sternberg P.W."/>
            <person name="Tan P."/>
            <person name="Wang J."/>
            <person name="Gasser R.B."/>
        </authorList>
    </citation>
    <scope>NUCLEOTIDE SEQUENCE [LARGE SCALE GENOMIC DNA]</scope>
</reference>
<dbReference type="EMBL" id="KL596686">
    <property type="protein sequence ID" value="KER29027.1"/>
    <property type="molecule type" value="Genomic_DNA"/>
</dbReference>
<gene>
    <name evidence="2" type="ORF">T265_04216</name>
</gene>
<protein>
    <submittedName>
        <fullName evidence="2">Uncharacterized protein</fullName>
    </submittedName>
</protein>
<organism evidence="2 3">
    <name type="scientific">Opisthorchis viverrini</name>
    <name type="common">Southeast Asian liver fluke</name>
    <dbReference type="NCBI Taxonomy" id="6198"/>
    <lineage>
        <taxon>Eukaryota</taxon>
        <taxon>Metazoa</taxon>
        <taxon>Spiralia</taxon>
        <taxon>Lophotrochozoa</taxon>
        <taxon>Platyhelminthes</taxon>
        <taxon>Trematoda</taxon>
        <taxon>Digenea</taxon>
        <taxon>Opisthorchiida</taxon>
        <taxon>Opisthorchiata</taxon>
        <taxon>Opisthorchiidae</taxon>
        <taxon>Opisthorchis</taxon>
    </lineage>
</organism>
<dbReference type="Proteomes" id="UP000054324">
    <property type="component" value="Unassembled WGS sequence"/>
</dbReference>
<dbReference type="AlphaFoldDB" id="A0A074ZT66"/>
<evidence type="ECO:0000313" key="2">
    <source>
        <dbReference type="EMBL" id="KER29027.1"/>
    </source>
</evidence>
<dbReference type="RefSeq" id="XP_009167173.1">
    <property type="nucleotide sequence ID" value="XM_009168909.1"/>
</dbReference>
<evidence type="ECO:0000313" key="3">
    <source>
        <dbReference type="Proteomes" id="UP000054324"/>
    </source>
</evidence>
<sequence>METVRVLRFFSAVHAPDKIKLTQSCDKNMVPAIPKPSHRSVEANYSSSEKPRTHLAITNATAKPNRIFLSAIESEQPISVVQTVSSANLPKSCSKIPKHFSD</sequence>
<dbReference type="KEGG" id="ovi:T265_04216"/>
<accession>A0A074ZT66</accession>
<dbReference type="CTD" id="20318402"/>
<name>A0A074ZT66_OPIVI</name>
<evidence type="ECO:0000256" key="1">
    <source>
        <dbReference type="SAM" id="MobiDB-lite"/>
    </source>
</evidence>
<dbReference type="GeneID" id="20318402"/>
<keyword evidence="3" id="KW-1185">Reference proteome</keyword>
<feature type="region of interest" description="Disordered" evidence="1">
    <location>
        <begin position="30"/>
        <end position="54"/>
    </location>
</feature>